<dbReference type="EMBL" id="NIOJ01000001">
    <property type="protein sequence ID" value="PNU01583.1"/>
    <property type="molecule type" value="Genomic_DNA"/>
</dbReference>
<evidence type="ECO:0000256" key="6">
    <source>
        <dbReference type="SAM" id="MobiDB-lite"/>
    </source>
</evidence>
<feature type="signal peptide" evidence="7">
    <location>
        <begin position="1"/>
        <end position="24"/>
    </location>
</feature>
<keyword evidence="3" id="KW-0472">Membrane</keyword>
<feature type="region of interest" description="Disordered" evidence="6">
    <location>
        <begin position="29"/>
        <end position="52"/>
    </location>
</feature>
<evidence type="ECO:0000256" key="1">
    <source>
        <dbReference type="ARBA" id="ARBA00022475"/>
    </source>
</evidence>
<evidence type="ECO:0000313" key="9">
    <source>
        <dbReference type="Proteomes" id="UP000236151"/>
    </source>
</evidence>
<keyword evidence="9" id="KW-1185">Reference proteome</keyword>
<protein>
    <recommendedName>
        <fullName evidence="10">ABC transporter substrate-binding protein</fullName>
    </recommendedName>
</protein>
<evidence type="ECO:0008006" key="10">
    <source>
        <dbReference type="Google" id="ProtNLM"/>
    </source>
</evidence>
<dbReference type="PANTHER" id="PTHR43649">
    <property type="entry name" value="ARABINOSE-BINDING PROTEIN-RELATED"/>
    <property type="match status" value="1"/>
</dbReference>
<dbReference type="Gene3D" id="3.40.190.10">
    <property type="entry name" value="Periplasmic binding protein-like II"/>
    <property type="match status" value="2"/>
</dbReference>
<dbReference type="AlphaFoldDB" id="A0A2K2FN95"/>
<evidence type="ECO:0000256" key="3">
    <source>
        <dbReference type="ARBA" id="ARBA00023136"/>
    </source>
</evidence>
<dbReference type="KEGG" id="cthd:CDO33_16820"/>
<dbReference type="PANTHER" id="PTHR43649:SF33">
    <property type="entry name" value="POLYGALACTURONAN_RHAMNOGALACTURONAN-BINDING PROTEIN YTCQ"/>
    <property type="match status" value="1"/>
</dbReference>
<evidence type="ECO:0000256" key="4">
    <source>
        <dbReference type="ARBA" id="ARBA00023139"/>
    </source>
</evidence>
<gene>
    <name evidence="8" type="ORF">CDQ84_00830</name>
</gene>
<dbReference type="OrthoDB" id="2491264at2"/>
<dbReference type="SUPFAM" id="SSF53850">
    <property type="entry name" value="Periplasmic binding protein-like II"/>
    <property type="match status" value="1"/>
</dbReference>
<organism evidence="8 9">
    <name type="scientific">Clostridium thermosuccinogenes</name>
    <dbReference type="NCBI Taxonomy" id="84032"/>
    <lineage>
        <taxon>Bacteria</taxon>
        <taxon>Bacillati</taxon>
        <taxon>Bacillota</taxon>
        <taxon>Clostridia</taxon>
        <taxon>Eubacteriales</taxon>
        <taxon>Clostridiaceae</taxon>
        <taxon>Clostridium</taxon>
    </lineage>
</organism>
<keyword evidence="4" id="KW-0564">Palmitate</keyword>
<evidence type="ECO:0000256" key="5">
    <source>
        <dbReference type="ARBA" id="ARBA00023288"/>
    </source>
</evidence>
<feature type="compositionally biased region" description="Low complexity" evidence="6">
    <location>
        <begin position="35"/>
        <end position="47"/>
    </location>
</feature>
<keyword evidence="5" id="KW-0449">Lipoprotein</keyword>
<accession>A0A2K2FN95</accession>
<name>A0A2K2FN95_9CLOT</name>
<evidence type="ECO:0000313" key="8">
    <source>
        <dbReference type="EMBL" id="PNU01583.1"/>
    </source>
</evidence>
<reference evidence="8 9" key="1">
    <citation type="submission" date="2017-06" db="EMBL/GenBank/DDBJ databases">
        <title>Investigating the central metabolism of Clostridium thermosuccinogenes.</title>
        <authorList>
            <person name="Koendjbiharie J.G."/>
            <person name="van Kranenburg R."/>
        </authorList>
    </citation>
    <scope>NUCLEOTIDE SEQUENCE [LARGE SCALE GENOMIC DNA]</scope>
    <source>
        <strain evidence="8 9">DSM 5806</strain>
    </source>
</reference>
<dbReference type="RefSeq" id="WP_103079812.1">
    <property type="nucleotide sequence ID" value="NZ_CP021850.1"/>
</dbReference>
<evidence type="ECO:0000256" key="2">
    <source>
        <dbReference type="ARBA" id="ARBA00022729"/>
    </source>
</evidence>
<proteinExistence type="predicted"/>
<sequence>MKRQSKYICFILALLMILSFTACGNDKEGTAADKTGTTASDTTNETTAGSSEDSPFAKFKGVKLTYWHPFSSSYIKSLDENIVMQEMEKITGIKVEFITPPAGQEDEAFNLMIASGDYPDLINSRAYRGGGIKAVEDGVYLKLNDLIAQYAPNYTAVMEINPDIARQVKEDDGTIWSFKSIQIAEEPSWAGPVIRKDYLDKLGLQMPETIEEWHTVLTAFKEKGNVETPMLLPLGRFYACDAFAGTYGASTGEFLNKDGTVVYGPIEPGFKDFLTLMHQWYEEGLIDKDFVTRDDKSLDAQITSGKAGACAVTFYGSFSSYDMAGKATDPNFNLVPAPYPVLNKGDDVSKALHIGNKNWYSKGCDLAISTKCQNVEAAVKWIDYRYSAEGFMLFNYGVEGVTYNWVEGPLDPKYGSAFFHPELQEKIKTMHPEYTDLMVNNPDGVDTNTAADKYKGPYVAQLRNPLSFALSDAVYEAMDVWSKPGKDYILPPLSVTSEEAQVEGDYMSQITTYKDEMMMKFIIGAEPLSNFEKYVEQIKKLNIDKVIKARQDQLNRYLNR</sequence>
<feature type="chain" id="PRO_5039059382" description="ABC transporter substrate-binding protein" evidence="7">
    <location>
        <begin position="25"/>
        <end position="560"/>
    </location>
</feature>
<dbReference type="InterPro" id="IPR006059">
    <property type="entry name" value="SBP"/>
</dbReference>
<keyword evidence="2 7" id="KW-0732">Signal</keyword>
<dbReference type="Pfam" id="PF01547">
    <property type="entry name" value="SBP_bac_1"/>
    <property type="match status" value="1"/>
</dbReference>
<dbReference type="Proteomes" id="UP000236151">
    <property type="component" value="Unassembled WGS sequence"/>
</dbReference>
<comment type="caution">
    <text evidence="8">The sequence shown here is derived from an EMBL/GenBank/DDBJ whole genome shotgun (WGS) entry which is preliminary data.</text>
</comment>
<dbReference type="PROSITE" id="PS51257">
    <property type="entry name" value="PROKAR_LIPOPROTEIN"/>
    <property type="match status" value="1"/>
</dbReference>
<dbReference type="InterPro" id="IPR050490">
    <property type="entry name" value="Bact_solute-bd_prot1"/>
</dbReference>
<keyword evidence="1" id="KW-1003">Cell membrane</keyword>
<evidence type="ECO:0000256" key="7">
    <source>
        <dbReference type="SAM" id="SignalP"/>
    </source>
</evidence>